<evidence type="ECO:0000256" key="12">
    <source>
        <dbReference type="ARBA" id="ARBA00023026"/>
    </source>
</evidence>
<dbReference type="EMBL" id="BRXY01000265">
    <property type="protein sequence ID" value="GMH82093.1"/>
    <property type="molecule type" value="Genomic_DNA"/>
</dbReference>
<dbReference type="PANTHER" id="PTHR11705:SF143">
    <property type="entry name" value="SLL0236 PROTEIN"/>
    <property type="match status" value="1"/>
</dbReference>
<dbReference type="PROSITE" id="PS00132">
    <property type="entry name" value="CARBOXYPEPT_ZN_1"/>
    <property type="match status" value="1"/>
</dbReference>
<keyword evidence="12" id="KW-0843">Virulence</keyword>
<dbReference type="InterPro" id="IPR000834">
    <property type="entry name" value="Peptidase_M14"/>
</dbReference>
<accession>A0A9W7EM25</accession>
<evidence type="ECO:0000313" key="19">
    <source>
        <dbReference type="EMBL" id="GMH82093.1"/>
    </source>
</evidence>
<keyword evidence="7" id="KW-0645">Protease</keyword>
<dbReference type="Pfam" id="PF02244">
    <property type="entry name" value="Propep_M14"/>
    <property type="match status" value="1"/>
</dbReference>
<keyword evidence="13" id="KW-0482">Metalloprotease</keyword>
<keyword evidence="6" id="KW-0121">Carboxypeptidase</keyword>
<dbReference type="GO" id="GO:0008270">
    <property type="term" value="F:zinc ion binding"/>
    <property type="evidence" value="ECO:0007669"/>
    <property type="project" value="InterPro"/>
</dbReference>
<keyword evidence="5" id="KW-0964">Secreted</keyword>
<dbReference type="PANTHER" id="PTHR11705">
    <property type="entry name" value="PROTEASE FAMILY M14 CARBOXYPEPTIDASE A,B"/>
    <property type="match status" value="1"/>
</dbReference>
<evidence type="ECO:0000256" key="11">
    <source>
        <dbReference type="ARBA" id="ARBA00022833"/>
    </source>
</evidence>
<dbReference type="GO" id="GO:0005615">
    <property type="term" value="C:extracellular space"/>
    <property type="evidence" value="ECO:0007669"/>
    <property type="project" value="TreeGrafter"/>
</dbReference>
<dbReference type="PRINTS" id="PR00765">
    <property type="entry name" value="CRBOXYPTASEA"/>
</dbReference>
<evidence type="ECO:0000256" key="7">
    <source>
        <dbReference type="ARBA" id="ARBA00022670"/>
    </source>
</evidence>
<dbReference type="OrthoDB" id="3626597at2759"/>
<reference evidence="20" key="1">
    <citation type="journal article" date="2023" name="Commun. Biol.">
        <title>Genome analysis of Parmales, the sister group of diatoms, reveals the evolutionary specialization of diatoms from phago-mixotrophs to photoautotrophs.</title>
        <authorList>
            <person name="Ban H."/>
            <person name="Sato S."/>
            <person name="Yoshikawa S."/>
            <person name="Yamada K."/>
            <person name="Nakamura Y."/>
            <person name="Ichinomiya M."/>
            <person name="Sato N."/>
            <person name="Blanc-Mathieu R."/>
            <person name="Endo H."/>
            <person name="Kuwata A."/>
            <person name="Ogata H."/>
        </authorList>
    </citation>
    <scope>NUCLEOTIDE SEQUENCE [LARGE SCALE GENOMIC DNA]</scope>
    <source>
        <strain evidence="20">NIES 3701</strain>
    </source>
</reference>
<evidence type="ECO:0000256" key="6">
    <source>
        <dbReference type="ARBA" id="ARBA00022645"/>
    </source>
</evidence>
<dbReference type="AlphaFoldDB" id="A0A9W7EM25"/>
<evidence type="ECO:0000256" key="9">
    <source>
        <dbReference type="ARBA" id="ARBA00022729"/>
    </source>
</evidence>
<protein>
    <recommendedName>
        <fullName evidence="18">Peptidase M14 domain-containing protein</fullName>
    </recommendedName>
</protein>
<keyword evidence="15" id="KW-1015">Disulfide bond</keyword>
<feature type="signal peptide" evidence="17">
    <location>
        <begin position="1"/>
        <end position="21"/>
    </location>
</feature>
<dbReference type="GO" id="GO:0006508">
    <property type="term" value="P:proteolysis"/>
    <property type="evidence" value="ECO:0007669"/>
    <property type="project" value="UniProtKB-KW"/>
</dbReference>
<dbReference type="PROSITE" id="PS52035">
    <property type="entry name" value="PEPTIDASE_M14"/>
    <property type="match status" value="1"/>
</dbReference>
<dbReference type="Gene3D" id="3.30.70.340">
    <property type="entry name" value="Metallocarboxypeptidase-like"/>
    <property type="match status" value="1"/>
</dbReference>
<name>A0A9W7EM25_9STRA</name>
<keyword evidence="14" id="KW-0865">Zymogen</keyword>
<evidence type="ECO:0000313" key="20">
    <source>
        <dbReference type="Proteomes" id="UP001165085"/>
    </source>
</evidence>
<dbReference type="InterPro" id="IPR003146">
    <property type="entry name" value="M14A_act_pep"/>
</dbReference>
<evidence type="ECO:0000256" key="14">
    <source>
        <dbReference type="ARBA" id="ARBA00023145"/>
    </source>
</evidence>
<dbReference type="InterPro" id="IPR036990">
    <property type="entry name" value="M14A-like_propep"/>
</dbReference>
<dbReference type="SUPFAM" id="SSF53187">
    <property type="entry name" value="Zn-dependent exopeptidases"/>
    <property type="match status" value="1"/>
</dbReference>
<dbReference type="GO" id="GO:0004181">
    <property type="term" value="F:metallocarboxypeptidase activity"/>
    <property type="evidence" value="ECO:0007669"/>
    <property type="project" value="InterPro"/>
</dbReference>
<dbReference type="Proteomes" id="UP001165085">
    <property type="component" value="Unassembled WGS sequence"/>
</dbReference>
<evidence type="ECO:0000256" key="16">
    <source>
        <dbReference type="PROSITE-ProRule" id="PRU01379"/>
    </source>
</evidence>
<keyword evidence="9 17" id="KW-0732">Signal</keyword>
<evidence type="ECO:0000256" key="2">
    <source>
        <dbReference type="ARBA" id="ARBA00003091"/>
    </source>
</evidence>
<comment type="similarity">
    <text evidence="4 16">Belongs to the peptidase M14 family.</text>
</comment>
<dbReference type="InterPro" id="IPR057246">
    <property type="entry name" value="CARBOXYPEPT_ZN_1"/>
</dbReference>
<keyword evidence="8" id="KW-0479">Metal-binding</keyword>
<feature type="chain" id="PRO_5040964763" description="Peptidase M14 domain-containing protein" evidence="17">
    <location>
        <begin position="22"/>
        <end position="434"/>
    </location>
</feature>
<gene>
    <name evidence="19" type="ORF">TrST_g9742</name>
</gene>
<keyword evidence="20" id="KW-1185">Reference proteome</keyword>
<organism evidence="19 20">
    <name type="scientific">Triparma strigata</name>
    <dbReference type="NCBI Taxonomy" id="1606541"/>
    <lineage>
        <taxon>Eukaryota</taxon>
        <taxon>Sar</taxon>
        <taxon>Stramenopiles</taxon>
        <taxon>Ochrophyta</taxon>
        <taxon>Bolidophyceae</taxon>
        <taxon>Parmales</taxon>
        <taxon>Triparmaceae</taxon>
        <taxon>Triparma</taxon>
    </lineage>
</organism>
<keyword evidence="10" id="KW-0378">Hydrolase</keyword>
<comment type="function">
    <text evidence="2">Extracellular metalloprotease that contributes to pathogenicity.</text>
</comment>
<dbReference type="SMART" id="SM00631">
    <property type="entry name" value="Zn_pept"/>
    <property type="match status" value="1"/>
</dbReference>
<dbReference type="SUPFAM" id="SSF54897">
    <property type="entry name" value="Protease propeptides/inhibitors"/>
    <property type="match status" value="1"/>
</dbReference>
<comment type="cofactor">
    <cofactor evidence="1">
        <name>Zn(2+)</name>
        <dbReference type="ChEBI" id="CHEBI:29105"/>
    </cofactor>
</comment>
<keyword evidence="11" id="KW-0862">Zinc</keyword>
<evidence type="ECO:0000259" key="18">
    <source>
        <dbReference type="PROSITE" id="PS52035"/>
    </source>
</evidence>
<sequence length="434" mass="48044">MKMKWLVVLFCCFLFVSLSRATKYSDDAVLRILPRTESEVAILREELPIAIPVSWWREPSYVANYVDAHFSGANLAEARDLLDAAGLEYVTLIEDVQEAIEASHSPPSELFTASNDVEFDFSKYHSLEEISEWMITLEKTFPDLVSLVDVGTSFEGRTIKAVKFSGANSNSTSAKPGLWLDGGIHAREWVSPATNVYVLGNLLADYGKDEETTKLIDGLEWYILPVFNVDGYSYTWAEDGDRMWRKTRSTTSSKICTGVDPNRNWDMHWGEAGTSKNPCADDFQGNSAFSEIEVKSVASFIQAQKNINGYVNFHSYSQLWMSPWGYTDDLPPTPDYDAQNEVSAAAAAAINAVHGSVFQYGPISKTIYPASGSSADWTYGVCGILYSYGVELRDTGKYGFLLPEDQIIPSGEETLAGVKVLAHAVLEAGLPDRK</sequence>
<proteinExistence type="inferred from homology"/>
<evidence type="ECO:0000256" key="10">
    <source>
        <dbReference type="ARBA" id="ARBA00022801"/>
    </source>
</evidence>
<dbReference type="FunFam" id="3.40.630.10:FF:000040">
    <property type="entry name" value="zinc carboxypeptidase"/>
    <property type="match status" value="1"/>
</dbReference>
<evidence type="ECO:0000256" key="1">
    <source>
        <dbReference type="ARBA" id="ARBA00001947"/>
    </source>
</evidence>
<dbReference type="Pfam" id="PF00246">
    <property type="entry name" value="Peptidase_M14"/>
    <property type="match status" value="1"/>
</dbReference>
<comment type="subcellular location">
    <subcellularLocation>
        <location evidence="3">Secreted</location>
    </subcellularLocation>
</comment>
<evidence type="ECO:0000256" key="8">
    <source>
        <dbReference type="ARBA" id="ARBA00022723"/>
    </source>
</evidence>
<evidence type="ECO:0000256" key="13">
    <source>
        <dbReference type="ARBA" id="ARBA00023049"/>
    </source>
</evidence>
<evidence type="ECO:0000256" key="15">
    <source>
        <dbReference type="ARBA" id="ARBA00023157"/>
    </source>
</evidence>
<dbReference type="CDD" id="cd03860">
    <property type="entry name" value="M14_CP_A-B_like"/>
    <property type="match status" value="1"/>
</dbReference>
<dbReference type="Gene3D" id="3.40.630.10">
    <property type="entry name" value="Zn peptidases"/>
    <property type="match status" value="1"/>
</dbReference>
<feature type="domain" description="Peptidase M14" evidence="18">
    <location>
        <begin position="123"/>
        <end position="425"/>
    </location>
</feature>
<comment type="caution">
    <text evidence="19">The sequence shown here is derived from an EMBL/GenBank/DDBJ whole genome shotgun (WGS) entry which is preliminary data.</text>
</comment>
<evidence type="ECO:0000256" key="17">
    <source>
        <dbReference type="SAM" id="SignalP"/>
    </source>
</evidence>
<evidence type="ECO:0000256" key="5">
    <source>
        <dbReference type="ARBA" id="ARBA00022525"/>
    </source>
</evidence>
<evidence type="ECO:0000256" key="4">
    <source>
        <dbReference type="ARBA" id="ARBA00005988"/>
    </source>
</evidence>
<evidence type="ECO:0000256" key="3">
    <source>
        <dbReference type="ARBA" id="ARBA00004613"/>
    </source>
</evidence>
<feature type="active site" description="Proton donor/acceptor" evidence="16">
    <location>
        <position position="391"/>
    </location>
</feature>